<sequence>MVSLLALIGFWPSPVDKPLRGLIARALRKLHAHGVPGWVDYAFVERIANVALFVPLGAVAVLAFPWQKWWQIATLGALVSGCMELGQWMFLSQRYPSLADLALNTAGAAIGALIARRLVPDETATL</sequence>
<dbReference type="Pfam" id="PF04892">
    <property type="entry name" value="VanZ"/>
    <property type="match status" value="1"/>
</dbReference>
<dbReference type="AlphaFoldDB" id="A0A3N0BL72"/>
<protein>
    <submittedName>
        <fullName evidence="2">VanZ family protein</fullName>
    </submittedName>
</protein>
<evidence type="ECO:0000313" key="3">
    <source>
        <dbReference type="Proteomes" id="UP000273807"/>
    </source>
</evidence>
<reference evidence="2 3" key="1">
    <citation type="submission" date="2018-10" db="EMBL/GenBank/DDBJ databases">
        <title>Genome sequencing of Arthrobacter oryzae TNB02.</title>
        <authorList>
            <person name="Cho Y.-J."/>
            <person name="Cho A."/>
            <person name="Kim O.-S."/>
        </authorList>
    </citation>
    <scope>NUCLEOTIDE SEQUENCE [LARGE SCALE GENOMIC DNA]</scope>
    <source>
        <strain evidence="2 3">TNB02</strain>
    </source>
</reference>
<comment type="caution">
    <text evidence="2">The sequence shown here is derived from an EMBL/GenBank/DDBJ whole genome shotgun (WGS) entry which is preliminary data.</text>
</comment>
<feature type="domain" description="VanZ-like" evidence="1">
    <location>
        <begin position="44"/>
        <end position="116"/>
    </location>
</feature>
<proteinExistence type="predicted"/>
<evidence type="ECO:0000313" key="2">
    <source>
        <dbReference type="EMBL" id="RNL49200.1"/>
    </source>
</evidence>
<evidence type="ECO:0000259" key="1">
    <source>
        <dbReference type="Pfam" id="PF04892"/>
    </source>
</evidence>
<name>A0A3N0BL72_9MICC</name>
<keyword evidence="3" id="KW-1185">Reference proteome</keyword>
<dbReference type="EMBL" id="RBED01000142">
    <property type="protein sequence ID" value="RNL49200.1"/>
    <property type="molecule type" value="Genomic_DNA"/>
</dbReference>
<dbReference type="InterPro" id="IPR006976">
    <property type="entry name" value="VanZ-like"/>
</dbReference>
<dbReference type="Proteomes" id="UP000273807">
    <property type="component" value="Unassembled WGS sequence"/>
</dbReference>
<gene>
    <name evidence="2" type="ORF">D7003_18695</name>
</gene>
<dbReference type="RefSeq" id="WP_123256918.1">
    <property type="nucleotide sequence ID" value="NZ_RBED01000142.1"/>
</dbReference>
<accession>A0A3N0BL72</accession>
<organism evidence="2 3">
    <name type="scientific">Arthrobacter oryzae</name>
    <dbReference type="NCBI Taxonomy" id="409290"/>
    <lineage>
        <taxon>Bacteria</taxon>
        <taxon>Bacillati</taxon>
        <taxon>Actinomycetota</taxon>
        <taxon>Actinomycetes</taxon>
        <taxon>Micrococcales</taxon>
        <taxon>Micrococcaceae</taxon>
        <taxon>Arthrobacter</taxon>
    </lineage>
</organism>
<dbReference type="OrthoDB" id="3787741at2"/>